<dbReference type="RefSeq" id="WP_219761199.1">
    <property type="nucleotide sequence ID" value="NZ_JAHYBZ010000001.1"/>
</dbReference>
<accession>A0ABS7A339</accession>
<feature type="transmembrane region" description="Helical" evidence="1">
    <location>
        <begin position="26"/>
        <end position="50"/>
    </location>
</feature>
<gene>
    <name evidence="2" type="ORF">KPL78_02615</name>
</gene>
<evidence type="ECO:0000256" key="1">
    <source>
        <dbReference type="SAM" id="Phobius"/>
    </source>
</evidence>
<dbReference type="EMBL" id="JAHYBZ010000001">
    <property type="protein sequence ID" value="MBW6396718.1"/>
    <property type="molecule type" value="Genomic_DNA"/>
</dbReference>
<reference evidence="2 3" key="1">
    <citation type="submission" date="2021-07" db="EMBL/GenBank/DDBJ databases">
        <authorList>
            <person name="So Y."/>
        </authorList>
    </citation>
    <scope>NUCLEOTIDE SEQUENCE [LARGE SCALE GENOMIC DNA]</scope>
    <source>
        <strain evidence="2 3">HJA6</strain>
    </source>
</reference>
<name>A0ABS7A339_9PROT</name>
<proteinExistence type="predicted"/>
<feature type="transmembrane region" description="Helical" evidence="1">
    <location>
        <begin position="70"/>
        <end position="91"/>
    </location>
</feature>
<evidence type="ECO:0000313" key="3">
    <source>
        <dbReference type="Proteomes" id="UP001196565"/>
    </source>
</evidence>
<protein>
    <submittedName>
        <fullName evidence="2">Uncharacterized protein</fullName>
    </submittedName>
</protein>
<keyword evidence="3" id="KW-1185">Reference proteome</keyword>
<keyword evidence="1" id="KW-0812">Transmembrane</keyword>
<organism evidence="2 3">
    <name type="scientific">Roseomonas alba</name>
    <dbReference type="NCBI Taxonomy" id="2846776"/>
    <lineage>
        <taxon>Bacteria</taxon>
        <taxon>Pseudomonadati</taxon>
        <taxon>Pseudomonadota</taxon>
        <taxon>Alphaproteobacteria</taxon>
        <taxon>Acetobacterales</taxon>
        <taxon>Roseomonadaceae</taxon>
        <taxon>Roseomonas</taxon>
    </lineage>
</organism>
<keyword evidence="1" id="KW-0472">Membrane</keyword>
<keyword evidence="1" id="KW-1133">Transmembrane helix</keyword>
<comment type="caution">
    <text evidence="2">The sequence shown here is derived from an EMBL/GenBank/DDBJ whole genome shotgun (WGS) entry which is preliminary data.</text>
</comment>
<evidence type="ECO:0000313" key="2">
    <source>
        <dbReference type="EMBL" id="MBW6396718.1"/>
    </source>
</evidence>
<sequence length="96" mass="9688">MSEFGFRGTQNLPLDTQIGLTAEGRWAMALGIMALLIGLGAAAGGVYIGFASAVQLIALPAGLPAAEPETVAILLVACGAITMLLGAISIYKANEV</sequence>
<dbReference type="Proteomes" id="UP001196565">
    <property type="component" value="Unassembled WGS sequence"/>
</dbReference>